<gene>
    <name evidence="1" type="ORF">JI435_409060</name>
</gene>
<proteinExistence type="predicted"/>
<protein>
    <submittedName>
        <fullName evidence="1">Uncharacterized protein</fullName>
    </submittedName>
</protein>
<evidence type="ECO:0000313" key="1">
    <source>
        <dbReference type="EMBL" id="QRC96452.1"/>
    </source>
</evidence>
<evidence type="ECO:0000313" key="2">
    <source>
        <dbReference type="Proteomes" id="UP000663193"/>
    </source>
</evidence>
<keyword evidence="2" id="KW-1185">Reference proteome</keyword>
<sequence>MPRPQFPCEMPLVSAARDSTLCPAPYGGGSHTVNHVILSGHLAHLELSLAVVSGQGQCYEYRRLPWT</sequence>
<dbReference type="Proteomes" id="UP000663193">
    <property type="component" value="Chromosome 6"/>
</dbReference>
<dbReference type="AlphaFoldDB" id="A0A7U2F0M1"/>
<dbReference type="EMBL" id="CP069028">
    <property type="protein sequence ID" value="QRC96452.1"/>
    <property type="molecule type" value="Genomic_DNA"/>
</dbReference>
<feature type="non-terminal residue" evidence="1">
    <location>
        <position position="67"/>
    </location>
</feature>
<organism evidence="1 2">
    <name type="scientific">Phaeosphaeria nodorum (strain SN15 / ATCC MYA-4574 / FGSC 10173)</name>
    <name type="common">Glume blotch fungus</name>
    <name type="synonym">Parastagonospora nodorum</name>
    <dbReference type="NCBI Taxonomy" id="321614"/>
    <lineage>
        <taxon>Eukaryota</taxon>
        <taxon>Fungi</taxon>
        <taxon>Dikarya</taxon>
        <taxon>Ascomycota</taxon>
        <taxon>Pezizomycotina</taxon>
        <taxon>Dothideomycetes</taxon>
        <taxon>Pleosporomycetidae</taxon>
        <taxon>Pleosporales</taxon>
        <taxon>Pleosporineae</taxon>
        <taxon>Phaeosphaeriaceae</taxon>
        <taxon>Parastagonospora</taxon>
    </lineage>
</organism>
<dbReference type="VEuPathDB" id="FungiDB:JI435_409060"/>
<reference evidence="2" key="1">
    <citation type="journal article" date="2021" name="BMC Genomics">
        <title>Chromosome-level genome assembly and manually-curated proteome of model necrotroph Parastagonospora nodorum Sn15 reveals a genome-wide trove of candidate effector homologs, and redundancy of virulence-related functions within an accessory chromosome.</title>
        <authorList>
            <person name="Bertazzoni S."/>
            <person name="Jones D.A.B."/>
            <person name="Phan H.T."/>
            <person name="Tan K.-C."/>
            <person name="Hane J.K."/>
        </authorList>
    </citation>
    <scope>NUCLEOTIDE SEQUENCE [LARGE SCALE GENOMIC DNA]</scope>
    <source>
        <strain evidence="2">SN15 / ATCC MYA-4574 / FGSC 10173)</strain>
    </source>
</reference>
<accession>A0A7U2F0M1</accession>
<name>A0A7U2F0M1_PHANO</name>